<reference evidence="1 2" key="1">
    <citation type="submission" date="2022-10" db="EMBL/GenBank/DDBJ databases">
        <title>The complete genomes of actinobacterial strains from the NBC collection.</title>
        <authorList>
            <person name="Joergensen T.S."/>
            <person name="Alvarez Arevalo M."/>
            <person name="Sterndorff E.B."/>
            <person name="Faurdal D."/>
            <person name="Vuksanovic O."/>
            <person name="Mourched A.-S."/>
            <person name="Charusanti P."/>
            <person name="Shaw S."/>
            <person name="Blin K."/>
            <person name="Weber T."/>
        </authorList>
    </citation>
    <scope>NUCLEOTIDE SEQUENCE [LARGE SCALE GENOMIC DNA]</scope>
    <source>
        <strain evidence="1 2">NBC_00123</strain>
    </source>
</reference>
<dbReference type="EMBL" id="CP108188">
    <property type="protein sequence ID" value="WTR75098.1"/>
    <property type="molecule type" value="Genomic_DNA"/>
</dbReference>
<organism evidence="1 2">
    <name type="scientific">Streptomyces zaomyceticus</name>
    <dbReference type="NCBI Taxonomy" id="68286"/>
    <lineage>
        <taxon>Bacteria</taxon>
        <taxon>Bacillati</taxon>
        <taxon>Actinomycetota</taxon>
        <taxon>Actinomycetes</taxon>
        <taxon>Kitasatosporales</taxon>
        <taxon>Streptomycetaceae</taxon>
        <taxon>Streptomyces</taxon>
    </lineage>
</organism>
<evidence type="ECO:0000313" key="1">
    <source>
        <dbReference type="EMBL" id="WTR75098.1"/>
    </source>
</evidence>
<keyword evidence="2" id="KW-1185">Reference proteome</keyword>
<evidence type="ECO:0000313" key="2">
    <source>
        <dbReference type="Proteomes" id="UP001622594"/>
    </source>
</evidence>
<protein>
    <submittedName>
        <fullName evidence="1">Uncharacterized protein</fullName>
    </submittedName>
</protein>
<accession>A0ABZ1LS79</accession>
<name>A0ABZ1LS79_9ACTN</name>
<proteinExistence type="predicted"/>
<dbReference type="RefSeq" id="WP_327159495.1">
    <property type="nucleotide sequence ID" value="NZ_CP108062.1"/>
</dbReference>
<sequence>MSDMLLTFGSDRQTRDFTCDCCNAPIERAWDFIHAYGAPHAVYFANCYHHADQAHDAWIDVIFGTWGAGPDEWTDHVAFACRVGPVAGQTSPASTLVTAGLANPDGPLFGIKLDREAALKHPLLKEFWQVSDFILENDPLVRAHVYGQ</sequence>
<dbReference type="Proteomes" id="UP001622594">
    <property type="component" value="Chromosome"/>
</dbReference>
<gene>
    <name evidence="1" type="ORF">OG814_40490</name>
</gene>